<keyword evidence="5 8" id="KW-0175">Coiled coil</keyword>
<dbReference type="InterPro" id="IPR046349">
    <property type="entry name" value="C1-like_sf"/>
</dbReference>
<keyword evidence="15" id="KW-1185">Reference proteome</keyword>
<dbReference type="InterPro" id="IPR000198">
    <property type="entry name" value="RhoGAP_dom"/>
</dbReference>
<dbReference type="EMBL" id="WBNO01032807">
    <property type="protein sequence ID" value="NXQ22835.1"/>
    <property type="molecule type" value="Genomic_DNA"/>
</dbReference>
<protein>
    <recommendedName>
        <fullName evidence="6">Rho GTPase-activating protein 29</fullName>
    </recommendedName>
    <alternativeName>
        <fullName evidence="7">Rho-type GTPase-activating protein 29</fullName>
    </alternativeName>
</protein>
<feature type="compositionally biased region" description="Basic and acidic residues" evidence="10">
    <location>
        <begin position="1136"/>
        <end position="1148"/>
    </location>
</feature>
<dbReference type="InterPro" id="IPR054713">
    <property type="entry name" value="GMIP/FCHO2-like_FCH"/>
</dbReference>
<evidence type="ECO:0000256" key="2">
    <source>
        <dbReference type="ARBA" id="ARBA00022723"/>
    </source>
</evidence>
<feature type="compositionally biased region" description="Polar residues" evidence="10">
    <location>
        <begin position="1071"/>
        <end position="1114"/>
    </location>
</feature>
<feature type="region of interest" description="Disordered" evidence="10">
    <location>
        <begin position="1009"/>
        <end position="1148"/>
    </location>
</feature>
<dbReference type="GO" id="GO:0051056">
    <property type="term" value="P:regulation of small GTPase mediated signal transduction"/>
    <property type="evidence" value="ECO:0007669"/>
    <property type="project" value="UniProtKB-ARBA"/>
</dbReference>
<feature type="domain" description="F-BAR" evidence="13">
    <location>
        <begin position="2"/>
        <end position="272"/>
    </location>
</feature>
<evidence type="ECO:0000259" key="13">
    <source>
        <dbReference type="PROSITE" id="PS51741"/>
    </source>
</evidence>
<dbReference type="InterPro" id="IPR031160">
    <property type="entry name" value="F_BAR_dom"/>
</dbReference>
<dbReference type="SMART" id="SM00109">
    <property type="entry name" value="C1"/>
    <property type="match status" value="1"/>
</dbReference>
<dbReference type="PROSITE" id="PS50081">
    <property type="entry name" value="ZF_DAG_PE_2"/>
    <property type="match status" value="1"/>
</dbReference>
<dbReference type="SUPFAM" id="SSF48350">
    <property type="entry name" value="GTPase activation domain, GAP"/>
    <property type="match status" value="1"/>
</dbReference>
<feature type="region of interest" description="Disordered" evidence="10">
    <location>
        <begin position="332"/>
        <end position="461"/>
    </location>
</feature>
<evidence type="ECO:0000259" key="11">
    <source>
        <dbReference type="PROSITE" id="PS50081"/>
    </source>
</evidence>
<dbReference type="GO" id="GO:0005829">
    <property type="term" value="C:cytosol"/>
    <property type="evidence" value="ECO:0007669"/>
    <property type="project" value="UniProtKB-ARBA"/>
</dbReference>
<dbReference type="InterPro" id="IPR051025">
    <property type="entry name" value="RhoGAP"/>
</dbReference>
<dbReference type="PROSITE" id="PS00479">
    <property type="entry name" value="ZF_DAG_PE_1"/>
    <property type="match status" value="1"/>
</dbReference>
<reference evidence="14" key="1">
    <citation type="submission" date="2019-09" db="EMBL/GenBank/DDBJ databases">
        <title>Bird 10,000 Genomes (B10K) Project - Family phase.</title>
        <authorList>
            <person name="Zhang G."/>
        </authorList>
    </citation>
    <scope>NUCLEOTIDE SEQUENCE</scope>
    <source>
        <strain evidence="14">B10K-DU-002-52</strain>
        <tissue evidence="14">Muscle</tissue>
    </source>
</reference>
<feature type="domain" description="Phorbol-ester/DAG-type" evidence="11">
    <location>
        <begin position="458"/>
        <end position="503"/>
    </location>
</feature>
<keyword evidence="4" id="KW-0862">Zinc</keyword>
<dbReference type="Gene3D" id="1.10.555.10">
    <property type="entry name" value="Rho GTPase activation protein"/>
    <property type="match status" value="1"/>
</dbReference>
<feature type="non-terminal residue" evidence="14">
    <location>
        <position position="1"/>
    </location>
</feature>
<evidence type="ECO:0000313" key="14">
    <source>
        <dbReference type="EMBL" id="NXQ22835.1"/>
    </source>
</evidence>
<evidence type="ECO:0000313" key="15">
    <source>
        <dbReference type="Proteomes" id="UP000629713"/>
    </source>
</evidence>
<evidence type="ECO:0000256" key="5">
    <source>
        <dbReference type="ARBA" id="ARBA00023054"/>
    </source>
</evidence>
<dbReference type="GO" id="GO:0005096">
    <property type="term" value="F:GTPase activator activity"/>
    <property type="evidence" value="ECO:0007669"/>
    <property type="project" value="UniProtKB-KW"/>
</dbReference>
<evidence type="ECO:0000256" key="7">
    <source>
        <dbReference type="ARBA" id="ARBA00042921"/>
    </source>
</evidence>
<keyword evidence="3" id="KW-0863">Zinc-finger</keyword>
<dbReference type="Gene3D" id="1.20.1270.60">
    <property type="entry name" value="Arfaptin homology (AH) domain/BAR domain"/>
    <property type="match status" value="1"/>
</dbReference>
<dbReference type="InterPro" id="IPR001060">
    <property type="entry name" value="FCH_dom"/>
</dbReference>
<dbReference type="PANTHER" id="PTHR15228:SF7">
    <property type="entry name" value="RHO GTPASE-ACTIVATING PROTEIN 29"/>
    <property type="match status" value="1"/>
</dbReference>
<accession>A0A852FWA8</accession>
<evidence type="ECO:0000256" key="1">
    <source>
        <dbReference type="ARBA" id="ARBA00022468"/>
    </source>
</evidence>
<comment type="caution">
    <text evidence="14">The sequence shown here is derived from an EMBL/GenBank/DDBJ whole genome shotgun (WGS) entry which is preliminary data.</text>
</comment>
<dbReference type="PROSITE" id="PS51741">
    <property type="entry name" value="F_BAR"/>
    <property type="match status" value="1"/>
</dbReference>
<dbReference type="Proteomes" id="UP000629713">
    <property type="component" value="Unassembled WGS sequence"/>
</dbReference>
<evidence type="ECO:0000259" key="12">
    <source>
        <dbReference type="PROSITE" id="PS50238"/>
    </source>
</evidence>
<evidence type="ECO:0000256" key="8">
    <source>
        <dbReference type="PROSITE-ProRule" id="PRU01077"/>
    </source>
</evidence>
<dbReference type="PANTHER" id="PTHR15228">
    <property type="entry name" value="SPERMATHECAL PHYSIOLOGY VARIANT"/>
    <property type="match status" value="1"/>
</dbReference>
<feature type="compositionally biased region" description="Basic and acidic residues" evidence="10">
    <location>
        <begin position="1115"/>
        <end position="1124"/>
    </location>
</feature>
<dbReference type="GO" id="GO:0008270">
    <property type="term" value="F:zinc ion binding"/>
    <property type="evidence" value="ECO:0007669"/>
    <property type="project" value="UniProtKB-KW"/>
</dbReference>
<feature type="coiled-coil region" evidence="9">
    <location>
        <begin position="114"/>
        <end position="209"/>
    </location>
</feature>
<dbReference type="AlphaFoldDB" id="A0A852FWA8"/>
<dbReference type="CDD" id="cd04409">
    <property type="entry name" value="RhoGAP_PARG1"/>
    <property type="match status" value="1"/>
</dbReference>
<gene>
    <name evidence="14" type="primary">Arhgap29</name>
    <name evidence="14" type="ORF">PEUTAE_R08431</name>
</gene>
<dbReference type="InterPro" id="IPR002219">
    <property type="entry name" value="PKC_DAG/PE"/>
</dbReference>
<dbReference type="Pfam" id="PF00130">
    <property type="entry name" value="C1_1"/>
    <property type="match status" value="1"/>
</dbReference>
<dbReference type="InterPro" id="IPR027267">
    <property type="entry name" value="AH/BAR_dom_sf"/>
</dbReference>
<dbReference type="Pfam" id="PF00620">
    <property type="entry name" value="RhoGAP"/>
    <property type="match status" value="1"/>
</dbReference>
<evidence type="ECO:0000256" key="4">
    <source>
        <dbReference type="ARBA" id="ARBA00022833"/>
    </source>
</evidence>
<dbReference type="CDD" id="cd20816">
    <property type="entry name" value="C1_GMIP-like"/>
    <property type="match status" value="1"/>
</dbReference>
<keyword evidence="2" id="KW-0479">Metal-binding</keyword>
<dbReference type="SUPFAM" id="SSF103657">
    <property type="entry name" value="BAR/IMD domain-like"/>
    <property type="match status" value="1"/>
</dbReference>
<feature type="compositionally biased region" description="Low complexity" evidence="10">
    <location>
        <begin position="377"/>
        <end position="398"/>
    </location>
</feature>
<dbReference type="InterPro" id="IPR008936">
    <property type="entry name" value="Rho_GTPase_activation_prot"/>
</dbReference>
<dbReference type="SUPFAM" id="SSF57889">
    <property type="entry name" value="Cysteine-rich domain"/>
    <property type="match status" value="1"/>
</dbReference>
<name>A0A852FWA8_PEUTA</name>
<dbReference type="SMART" id="SM00055">
    <property type="entry name" value="FCH"/>
    <property type="match status" value="1"/>
</dbReference>
<evidence type="ECO:0000256" key="9">
    <source>
        <dbReference type="SAM" id="Coils"/>
    </source>
</evidence>
<evidence type="ECO:0000256" key="6">
    <source>
        <dbReference type="ARBA" id="ARBA00040783"/>
    </source>
</evidence>
<dbReference type="Pfam" id="PF22699">
    <property type="entry name" value="GMIP-like_FCH"/>
    <property type="match status" value="1"/>
</dbReference>
<feature type="domain" description="Rho-GAP" evidence="12">
    <location>
        <begin position="517"/>
        <end position="732"/>
    </location>
</feature>
<evidence type="ECO:0000256" key="10">
    <source>
        <dbReference type="SAM" id="MobiDB-lite"/>
    </source>
</evidence>
<evidence type="ECO:0000256" key="3">
    <source>
        <dbReference type="ARBA" id="ARBA00022771"/>
    </source>
</evidence>
<sequence length="1148" mass="127616">AEEVDSMLLRNDSGIESALSYAKAWSKYTKDVVAWVEKKLSLEVECAKNLAKMAETAKAVVGHQDYMPFQSIFINAFQNDIENSQLWQQTAAALQSNKFVQPLLGRKNELDRQRKDIKELWQREQKKMQELEAALRKAKLLYTQRQDEYEKAKSCTARAEEEQLSSSGSFVKDFSKQLEKKRRLEEEALQKAEEANEHYKASMAEVEEKRNYMESFKSDVLTQLRELIYQCDLTLKAATVNLFQLQHAQVVSLPVNCQSLCESAKLYDPGQQYSEFVKSLPKDGVPIESGCFETQSSQVDGVFNKQSTNSVHTSHGNLSQCSGDFPAQTLDDVGSPVYHHSQKVREKRSSSNTDIPVRGPPPFRSWSVGNQSGGMCSDSESAGGSSESRSMDSPSASPGDFKRRLPRTPSTGTMSSADDLDEREPPSPSDCGLNDLTSETANSPGPFRNANMSKAAQTHKLRKLRAPSKCRECDGLVVFHGAECEECSLACHKKCLETLAIQCGHKKLHGRLHLFGVEFAQAAKNIPDGIPFIIKKCTSEIESRALNVKGIYRVNGAKSRVEKLCQAFENGKDLVELSELYAHDISNVLKLYLRQLPEPLILFRLYNEFIGLAKESQNANEELDAKQASPKAKTRQSLCIELNRIIIKIKDLLKQLPVPNYNTLQYLIGHLHRVTEQCDENKMSASNLGIIFGPTLIRPRQTDATVSLSSLVDYPYQARVVELLITYYEKIFDVSLKPLLSASHSEETAMTVRVALPADEREPQQQRKLFVAVKEGVQIVSSERASETAAFFLESKNSKNTKEEADISATEHFGYQYFCLKKPRFANLILTLNFFLCLSAYATTGVWFNVGDVVSPASEKDNDPFISLGEDPCKINLVAVKPIRQIAKVPLRAPRTKPSSRPVSLPADRILPPCVLNERNSRNTGAVSSEKLGRSPTIEEVSEVKALPAVDTCCRLPCYDTQMLRKTWDKQYKQYDITARTAMIVTNVPQEIRALESGTAGALSSCSLGNNSDKAIRPNKPYSVVGSGRTAAEENGPDVNPLAVFRAPRTLQPPPGTFYKPPSNKSKENGDGSSSKACAPTSASSVLPQDNSVKLATNSALLSGDAEQNTNKQKSSSEDVHSTDVKPAYHRLRPKRIQELEHREAHFV</sequence>
<feature type="non-terminal residue" evidence="14">
    <location>
        <position position="1148"/>
    </location>
</feature>
<dbReference type="GO" id="GO:0007165">
    <property type="term" value="P:signal transduction"/>
    <property type="evidence" value="ECO:0007669"/>
    <property type="project" value="InterPro"/>
</dbReference>
<organism evidence="14 15">
    <name type="scientific">Peucedramus taeniatus</name>
    <name type="common">Olive warbler</name>
    <dbReference type="NCBI Taxonomy" id="135441"/>
    <lineage>
        <taxon>Eukaryota</taxon>
        <taxon>Metazoa</taxon>
        <taxon>Chordata</taxon>
        <taxon>Craniata</taxon>
        <taxon>Vertebrata</taxon>
        <taxon>Euteleostomi</taxon>
        <taxon>Archelosauria</taxon>
        <taxon>Archosauria</taxon>
        <taxon>Dinosauria</taxon>
        <taxon>Saurischia</taxon>
        <taxon>Theropoda</taxon>
        <taxon>Coelurosauria</taxon>
        <taxon>Aves</taxon>
        <taxon>Neognathae</taxon>
        <taxon>Neoaves</taxon>
        <taxon>Telluraves</taxon>
        <taxon>Australaves</taxon>
        <taxon>Passeriformes</taxon>
        <taxon>Passeroidea</taxon>
        <taxon>Fringillidae</taxon>
        <taxon>Peucedraminae</taxon>
        <taxon>Peucedramus</taxon>
    </lineage>
</organism>
<dbReference type="SMART" id="SM00324">
    <property type="entry name" value="RhoGAP"/>
    <property type="match status" value="1"/>
</dbReference>
<dbReference type="FunFam" id="1.10.555.10:FF:000016">
    <property type="entry name" value="Rho GTPase activating protein 29"/>
    <property type="match status" value="1"/>
</dbReference>
<proteinExistence type="predicted"/>
<keyword evidence="1" id="KW-0343">GTPase activation</keyword>
<dbReference type="PROSITE" id="PS50238">
    <property type="entry name" value="RHOGAP"/>
    <property type="match status" value="1"/>
</dbReference>